<dbReference type="Pfam" id="PF10568">
    <property type="entry name" value="Tom37"/>
    <property type="match status" value="1"/>
</dbReference>
<evidence type="ECO:0000256" key="2">
    <source>
        <dbReference type="ARBA" id="ARBA00022448"/>
    </source>
</evidence>
<keyword evidence="5" id="KW-0496">Mitochondrion</keyword>
<sequence length="383" mass="43878">MFPTNRFTSLLPSAPSLKQILRKENDEDLEFVPKTSKDYGSRIVVHQFWPAYNVIAYMRMANLNFHVHNSRYPRYEVSGELPQLHDGNYLLSKSDINLHLQTFHTDIDVHLTAEEKADLFAFRSIVTEKLAYVLLYCRWVDDVEYTEVTLPQLRNVIPFPLNRILPKMMRNAALREAQAHGICSREKAYMLARDCYASLNAKVSENSSRYSFGYHPTSLDAEIVGHVIDGLANTQLRDVLFEFAPSLIDVAKTVRAQYFSRDPEDYVGCLKAYTENEDNYFVKQTPRHFLDPVSFPVDKALLTPYQSIDWRKREMIEEIVEEKIKSSSDRLKDPSQDSVGIEGKRNLVIGAVVTFALYAISCLPIEFASNDSPEDPSLSRSAD</sequence>
<dbReference type="PANTHER" id="PTHR12289">
    <property type="entry name" value="METAXIN RELATED"/>
    <property type="match status" value="1"/>
</dbReference>
<dbReference type="GO" id="GO:0015031">
    <property type="term" value="P:protein transport"/>
    <property type="evidence" value="ECO:0007669"/>
    <property type="project" value="UniProtKB-KW"/>
</dbReference>
<evidence type="ECO:0000259" key="7">
    <source>
        <dbReference type="Pfam" id="PF10568"/>
    </source>
</evidence>
<evidence type="ECO:0000256" key="4">
    <source>
        <dbReference type="ARBA" id="ARBA00022927"/>
    </source>
</evidence>
<dbReference type="InterPro" id="IPR019564">
    <property type="entry name" value="Sam37/metaxin_N"/>
</dbReference>
<keyword evidence="6" id="KW-0472">Membrane</keyword>
<keyword evidence="3" id="KW-1000">Mitochondrion outer membrane</keyword>
<comment type="subcellular location">
    <subcellularLocation>
        <location evidence="1">Mitochondrion outer membrane</location>
    </subcellularLocation>
</comment>
<protein>
    <submittedName>
        <fullName evidence="8">Uncharacterized protein AlNc14C348G10885</fullName>
    </submittedName>
</protein>
<organism evidence="8">
    <name type="scientific">Albugo laibachii Nc14</name>
    <dbReference type="NCBI Taxonomy" id="890382"/>
    <lineage>
        <taxon>Eukaryota</taxon>
        <taxon>Sar</taxon>
        <taxon>Stramenopiles</taxon>
        <taxon>Oomycota</taxon>
        <taxon>Peronosporomycetes</taxon>
        <taxon>Albuginales</taxon>
        <taxon>Albuginaceae</taxon>
        <taxon>Albugo</taxon>
    </lineage>
</organism>
<evidence type="ECO:0000313" key="8">
    <source>
        <dbReference type="EMBL" id="CCA26125.1"/>
    </source>
</evidence>
<evidence type="ECO:0000256" key="3">
    <source>
        <dbReference type="ARBA" id="ARBA00022787"/>
    </source>
</evidence>
<name>F0WXD3_9STRA</name>
<dbReference type="GO" id="GO:0006626">
    <property type="term" value="P:protein targeting to mitochondrion"/>
    <property type="evidence" value="ECO:0007669"/>
    <property type="project" value="TreeGrafter"/>
</dbReference>
<keyword evidence="2" id="KW-0813">Transport</keyword>
<dbReference type="InterPro" id="IPR050931">
    <property type="entry name" value="Mito_Protein_Transport_Metaxin"/>
</dbReference>
<gene>
    <name evidence="8" type="primary">AlNc14C348G10885</name>
    <name evidence="8" type="ORF">ALNC14_122690</name>
</gene>
<evidence type="ECO:0000256" key="1">
    <source>
        <dbReference type="ARBA" id="ARBA00004294"/>
    </source>
</evidence>
<dbReference type="HOGENOM" id="CLU_060039_0_0_1"/>
<dbReference type="AlphaFoldDB" id="F0WXD3"/>
<keyword evidence="4" id="KW-0653">Protein transport</keyword>
<dbReference type="GO" id="GO:0001401">
    <property type="term" value="C:SAM complex"/>
    <property type="evidence" value="ECO:0007669"/>
    <property type="project" value="InterPro"/>
</dbReference>
<evidence type="ECO:0000256" key="6">
    <source>
        <dbReference type="ARBA" id="ARBA00023136"/>
    </source>
</evidence>
<feature type="domain" description="Mitochondrial outer membrane transport complex Sam37/metaxin N-terminal" evidence="7">
    <location>
        <begin position="54"/>
        <end position="170"/>
    </location>
</feature>
<evidence type="ECO:0000256" key="5">
    <source>
        <dbReference type="ARBA" id="ARBA00023128"/>
    </source>
</evidence>
<dbReference type="PANTHER" id="PTHR12289:SF41">
    <property type="entry name" value="FAILED AXON CONNECTIONS-RELATED"/>
    <property type="match status" value="1"/>
</dbReference>
<reference evidence="8" key="1">
    <citation type="journal article" date="2011" name="PLoS Biol.">
        <title>Gene gain and loss during evolution of obligate parasitism in the white rust pathogen of Arabidopsis thaliana.</title>
        <authorList>
            <person name="Kemen E."/>
            <person name="Gardiner A."/>
            <person name="Schultz-Larsen T."/>
            <person name="Kemen A.C."/>
            <person name="Balmuth A.L."/>
            <person name="Robert-Seilaniantz A."/>
            <person name="Bailey K."/>
            <person name="Holub E."/>
            <person name="Studholme D.J."/>
            <person name="Maclean D."/>
            <person name="Jones J.D."/>
        </authorList>
    </citation>
    <scope>NUCLEOTIDE SEQUENCE</scope>
</reference>
<accession>F0WXD3</accession>
<dbReference type="EMBL" id="FR824393">
    <property type="protein sequence ID" value="CCA26125.1"/>
    <property type="molecule type" value="Genomic_DNA"/>
</dbReference>
<reference evidence="8" key="2">
    <citation type="submission" date="2011-02" db="EMBL/GenBank/DDBJ databases">
        <authorList>
            <person name="MacLean D."/>
        </authorList>
    </citation>
    <scope>NUCLEOTIDE SEQUENCE</scope>
</reference>
<proteinExistence type="predicted"/>